<dbReference type="OrthoDB" id="675438at2759"/>
<name>A0A368QLN5_SETIT</name>
<proteinExistence type="predicted"/>
<sequence>MAIHCYNCVLCNGAVEESMFHLFFTCQFSEVCWEYLGIVWNTTAQPTDMVIEAKQNFGSSAFREIMITGCWGIWCHRNAIIFDSAGISLVTWKATFREELSNTIIRAKPSLKAFLNPWLCNLN</sequence>
<reference evidence="1" key="2">
    <citation type="submission" date="2015-07" db="EMBL/GenBank/DDBJ databases">
        <authorList>
            <person name="Noorani M."/>
        </authorList>
    </citation>
    <scope>NUCLEOTIDE SEQUENCE</scope>
    <source>
        <strain evidence="1">Yugu1</strain>
    </source>
</reference>
<reference evidence="1" key="1">
    <citation type="journal article" date="2012" name="Nat. Biotechnol.">
        <title>Reference genome sequence of the model plant Setaria.</title>
        <authorList>
            <person name="Bennetzen J.L."/>
            <person name="Schmutz J."/>
            <person name="Wang H."/>
            <person name="Percifield R."/>
            <person name="Hawkins J."/>
            <person name="Pontaroli A.C."/>
            <person name="Estep M."/>
            <person name="Feng L."/>
            <person name="Vaughn J.N."/>
            <person name="Grimwood J."/>
            <person name="Jenkins J."/>
            <person name="Barry K."/>
            <person name="Lindquist E."/>
            <person name="Hellsten U."/>
            <person name="Deshpande S."/>
            <person name="Wang X."/>
            <person name="Wu X."/>
            <person name="Mitros T."/>
            <person name="Triplett J."/>
            <person name="Yang X."/>
            <person name="Ye C.Y."/>
            <person name="Mauro-Herrera M."/>
            <person name="Wang L."/>
            <person name="Li P."/>
            <person name="Sharma M."/>
            <person name="Sharma R."/>
            <person name="Ronald P.C."/>
            <person name="Panaud O."/>
            <person name="Kellogg E.A."/>
            <person name="Brutnell T.P."/>
            <person name="Doust A.N."/>
            <person name="Tuskan G.A."/>
            <person name="Rokhsar D."/>
            <person name="Devos K.M."/>
        </authorList>
    </citation>
    <scope>NUCLEOTIDE SEQUENCE [LARGE SCALE GENOMIC DNA]</scope>
    <source>
        <strain evidence="1">Yugu1</strain>
    </source>
</reference>
<protein>
    <recommendedName>
        <fullName evidence="2">Reverse transcriptase zinc-binding domain-containing protein</fullName>
    </recommendedName>
</protein>
<gene>
    <name evidence="1" type="ORF">SETIT_3G279800v2</name>
</gene>
<evidence type="ECO:0000313" key="1">
    <source>
        <dbReference type="EMBL" id="RCV18180.1"/>
    </source>
</evidence>
<organism evidence="1">
    <name type="scientific">Setaria italica</name>
    <name type="common">Foxtail millet</name>
    <name type="synonym">Panicum italicum</name>
    <dbReference type="NCBI Taxonomy" id="4555"/>
    <lineage>
        <taxon>Eukaryota</taxon>
        <taxon>Viridiplantae</taxon>
        <taxon>Streptophyta</taxon>
        <taxon>Embryophyta</taxon>
        <taxon>Tracheophyta</taxon>
        <taxon>Spermatophyta</taxon>
        <taxon>Magnoliopsida</taxon>
        <taxon>Liliopsida</taxon>
        <taxon>Poales</taxon>
        <taxon>Poaceae</taxon>
        <taxon>PACMAD clade</taxon>
        <taxon>Panicoideae</taxon>
        <taxon>Panicodae</taxon>
        <taxon>Paniceae</taxon>
        <taxon>Cenchrinae</taxon>
        <taxon>Setaria</taxon>
    </lineage>
</organism>
<dbReference type="EMBL" id="CM003530">
    <property type="protein sequence ID" value="RCV18180.1"/>
    <property type="molecule type" value="Genomic_DNA"/>
</dbReference>
<accession>A0A368QLN5</accession>
<evidence type="ECO:0008006" key="2">
    <source>
        <dbReference type="Google" id="ProtNLM"/>
    </source>
</evidence>
<dbReference type="AlphaFoldDB" id="A0A368QLN5"/>